<proteinExistence type="predicted"/>
<evidence type="ECO:0000313" key="3">
    <source>
        <dbReference type="Proteomes" id="UP001499959"/>
    </source>
</evidence>
<gene>
    <name evidence="2" type="ORF">GCM10023307_01200</name>
</gene>
<evidence type="ECO:0000256" key="1">
    <source>
        <dbReference type="SAM" id="SignalP"/>
    </source>
</evidence>
<reference evidence="3" key="1">
    <citation type="journal article" date="2019" name="Int. J. Syst. Evol. Microbiol.">
        <title>The Global Catalogue of Microorganisms (GCM) 10K type strain sequencing project: providing services to taxonomists for standard genome sequencing and annotation.</title>
        <authorList>
            <consortium name="The Broad Institute Genomics Platform"/>
            <consortium name="The Broad Institute Genome Sequencing Center for Infectious Disease"/>
            <person name="Wu L."/>
            <person name="Ma J."/>
        </authorList>
    </citation>
    <scope>NUCLEOTIDE SEQUENCE [LARGE SCALE GENOMIC DNA]</scope>
    <source>
        <strain evidence="3">JCM 18204</strain>
    </source>
</reference>
<accession>A0ABP9AIS6</accession>
<keyword evidence="1" id="KW-0732">Signal</keyword>
<sequence>MTSNSSFRTALALIALMLGLGACAGKPAVDNASDVPAPSPRPIGGDRDAHGCLPAAGYAWCEREKRCVRPWELAKDAGFDNTAEGFARHCDAAAAQPAG</sequence>
<comment type="caution">
    <text evidence="2">The sequence shown here is derived from an EMBL/GenBank/DDBJ whole genome shotgun (WGS) entry which is preliminary data.</text>
</comment>
<dbReference type="EMBL" id="BAABJE010000001">
    <property type="protein sequence ID" value="GAA4780921.1"/>
    <property type="molecule type" value="Genomic_DNA"/>
</dbReference>
<protein>
    <recommendedName>
        <fullName evidence="4">Peptidase</fullName>
    </recommendedName>
</protein>
<organism evidence="2 3">
    <name type="scientific">Lysobacter hankyongensis</name>
    <dbReference type="NCBI Taxonomy" id="1176535"/>
    <lineage>
        <taxon>Bacteria</taxon>
        <taxon>Pseudomonadati</taxon>
        <taxon>Pseudomonadota</taxon>
        <taxon>Gammaproteobacteria</taxon>
        <taxon>Lysobacterales</taxon>
        <taxon>Lysobacteraceae</taxon>
        <taxon>Lysobacter</taxon>
    </lineage>
</organism>
<dbReference type="RefSeq" id="WP_345301334.1">
    <property type="nucleotide sequence ID" value="NZ_BAABJE010000001.1"/>
</dbReference>
<dbReference type="Proteomes" id="UP001499959">
    <property type="component" value="Unassembled WGS sequence"/>
</dbReference>
<feature type="chain" id="PRO_5046694229" description="Peptidase" evidence="1">
    <location>
        <begin position="25"/>
        <end position="99"/>
    </location>
</feature>
<evidence type="ECO:0000313" key="2">
    <source>
        <dbReference type="EMBL" id="GAA4780921.1"/>
    </source>
</evidence>
<feature type="signal peptide" evidence="1">
    <location>
        <begin position="1"/>
        <end position="24"/>
    </location>
</feature>
<name>A0ABP9AIS6_9GAMM</name>
<keyword evidence="3" id="KW-1185">Reference proteome</keyword>
<evidence type="ECO:0008006" key="4">
    <source>
        <dbReference type="Google" id="ProtNLM"/>
    </source>
</evidence>